<protein>
    <submittedName>
        <fullName evidence="1">Uncharacterized protein</fullName>
    </submittedName>
</protein>
<sequence>MCLEGALHVISRLFYNYQVHCIIPGIENYFRGSLYCTKFFGSKPLKDSVSVCRWINSGFGCLELNTDAAYGHHLGVAGLGFIIRNHDVCVMAAGFNRACLINSHHDQSSCCRIWYSGGSTSRALSLLHSDRWFIGFDILVLYLKVMCLVTVL</sequence>
<dbReference type="AlphaFoldDB" id="A0A2P5EZF9"/>
<dbReference type="InParanoid" id="A0A2P5EZF9"/>
<evidence type="ECO:0000313" key="1">
    <source>
        <dbReference type="EMBL" id="PON90908.1"/>
    </source>
</evidence>
<evidence type="ECO:0000313" key="2">
    <source>
        <dbReference type="Proteomes" id="UP000237000"/>
    </source>
</evidence>
<organism evidence="1 2">
    <name type="scientific">Trema orientale</name>
    <name type="common">Charcoal tree</name>
    <name type="synonym">Celtis orientalis</name>
    <dbReference type="NCBI Taxonomy" id="63057"/>
    <lineage>
        <taxon>Eukaryota</taxon>
        <taxon>Viridiplantae</taxon>
        <taxon>Streptophyta</taxon>
        <taxon>Embryophyta</taxon>
        <taxon>Tracheophyta</taxon>
        <taxon>Spermatophyta</taxon>
        <taxon>Magnoliopsida</taxon>
        <taxon>eudicotyledons</taxon>
        <taxon>Gunneridae</taxon>
        <taxon>Pentapetalae</taxon>
        <taxon>rosids</taxon>
        <taxon>fabids</taxon>
        <taxon>Rosales</taxon>
        <taxon>Cannabaceae</taxon>
        <taxon>Trema</taxon>
    </lineage>
</organism>
<accession>A0A2P5EZF9</accession>
<gene>
    <name evidence="1" type="ORF">TorRG33x02_133140</name>
</gene>
<name>A0A2P5EZF9_TREOI</name>
<proteinExistence type="predicted"/>
<dbReference type="Proteomes" id="UP000237000">
    <property type="component" value="Unassembled WGS sequence"/>
</dbReference>
<keyword evidence="2" id="KW-1185">Reference proteome</keyword>
<reference evidence="2" key="1">
    <citation type="submission" date="2016-06" db="EMBL/GenBank/DDBJ databases">
        <title>Parallel loss of symbiosis genes in relatives of nitrogen-fixing non-legume Parasponia.</title>
        <authorList>
            <person name="Van Velzen R."/>
            <person name="Holmer R."/>
            <person name="Bu F."/>
            <person name="Rutten L."/>
            <person name="Van Zeijl A."/>
            <person name="Liu W."/>
            <person name="Santuari L."/>
            <person name="Cao Q."/>
            <person name="Sharma T."/>
            <person name="Shen D."/>
            <person name="Roswanjaya Y."/>
            <person name="Wardhani T."/>
            <person name="Kalhor M.S."/>
            <person name="Jansen J."/>
            <person name="Van den Hoogen J."/>
            <person name="Gungor B."/>
            <person name="Hartog M."/>
            <person name="Hontelez J."/>
            <person name="Verver J."/>
            <person name="Yang W.-C."/>
            <person name="Schijlen E."/>
            <person name="Repin R."/>
            <person name="Schilthuizen M."/>
            <person name="Schranz E."/>
            <person name="Heidstra R."/>
            <person name="Miyata K."/>
            <person name="Fedorova E."/>
            <person name="Kohlen W."/>
            <person name="Bisseling T."/>
            <person name="Smit S."/>
            <person name="Geurts R."/>
        </authorList>
    </citation>
    <scope>NUCLEOTIDE SEQUENCE [LARGE SCALE GENOMIC DNA]</scope>
    <source>
        <strain evidence="2">cv. RG33-2</strain>
    </source>
</reference>
<comment type="caution">
    <text evidence="1">The sequence shown here is derived from an EMBL/GenBank/DDBJ whole genome shotgun (WGS) entry which is preliminary data.</text>
</comment>
<dbReference type="OrthoDB" id="10462454at2759"/>
<dbReference type="EMBL" id="JXTC01000079">
    <property type="protein sequence ID" value="PON90908.1"/>
    <property type="molecule type" value="Genomic_DNA"/>
</dbReference>